<evidence type="ECO:0000256" key="5">
    <source>
        <dbReference type="ARBA" id="ARBA00022519"/>
    </source>
</evidence>
<feature type="domain" description="T2SS protein K first SAM-like" evidence="11">
    <location>
        <begin position="124"/>
        <end position="183"/>
    </location>
</feature>
<keyword evidence="4" id="KW-1003">Cell membrane</keyword>
<proteinExistence type="inferred from homology"/>
<evidence type="ECO:0000313" key="12">
    <source>
        <dbReference type="EMBL" id="SVC29867.1"/>
    </source>
</evidence>
<dbReference type="InterPro" id="IPR005628">
    <property type="entry name" value="GspK"/>
</dbReference>
<keyword evidence="7" id="KW-0653">Protein transport</keyword>
<evidence type="ECO:0000256" key="6">
    <source>
        <dbReference type="ARBA" id="ARBA00022692"/>
    </source>
</evidence>
<evidence type="ECO:0000256" key="9">
    <source>
        <dbReference type="ARBA" id="ARBA00023136"/>
    </source>
</evidence>
<dbReference type="Pfam" id="PF21687">
    <property type="entry name" value="T2SSK_1st"/>
    <property type="match status" value="1"/>
</dbReference>
<evidence type="ECO:0000259" key="11">
    <source>
        <dbReference type="Pfam" id="PF21687"/>
    </source>
</evidence>
<evidence type="ECO:0000256" key="3">
    <source>
        <dbReference type="ARBA" id="ARBA00022448"/>
    </source>
</evidence>
<keyword evidence="9" id="KW-0472">Membrane</keyword>
<keyword evidence="6" id="KW-0812">Transmembrane</keyword>
<organism evidence="12">
    <name type="scientific">marine metagenome</name>
    <dbReference type="NCBI Taxonomy" id="408172"/>
    <lineage>
        <taxon>unclassified sequences</taxon>
        <taxon>metagenomes</taxon>
        <taxon>ecological metagenomes</taxon>
    </lineage>
</organism>
<dbReference type="GO" id="GO:0005886">
    <property type="term" value="C:plasma membrane"/>
    <property type="evidence" value="ECO:0007669"/>
    <property type="project" value="UniProtKB-SubCell"/>
</dbReference>
<keyword evidence="8" id="KW-1133">Transmembrane helix</keyword>
<feature type="non-terminal residue" evidence="12">
    <location>
        <position position="197"/>
    </location>
</feature>
<evidence type="ECO:0000256" key="8">
    <source>
        <dbReference type="ARBA" id="ARBA00022989"/>
    </source>
</evidence>
<evidence type="ECO:0000256" key="1">
    <source>
        <dbReference type="ARBA" id="ARBA00004533"/>
    </source>
</evidence>
<keyword evidence="5" id="KW-0997">Cell inner membrane</keyword>
<reference evidence="12" key="1">
    <citation type="submission" date="2018-05" db="EMBL/GenBank/DDBJ databases">
        <authorList>
            <person name="Lanie J.A."/>
            <person name="Ng W.-L."/>
            <person name="Kazmierczak K.M."/>
            <person name="Andrzejewski T.M."/>
            <person name="Davidsen T.M."/>
            <person name="Wayne K.J."/>
            <person name="Tettelin H."/>
            <person name="Glass J.I."/>
            <person name="Rusch D."/>
            <person name="Podicherti R."/>
            <person name="Tsui H.-C.T."/>
            <person name="Winkler M.E."/>
        </authorList>
    </citation>
    <scope>NUCLEOTIDE SEQUENCE</scope>
</reference>
<keyword evidence="3" id="KW-0813">Transport</keyword>
<dbReference type="AlphaFoldDB" id="A0A382L4G1"/>
<dbReference type="InterPro" id="IPR049031">
    <property type="entry name" value="T2SSK_SAM-like_1st"/>
</dbReference>
<sequence length="197" mass="22528">MVFVLALIVLLSILAMRLLDETMQEIRHVSQFHRRDNLRLHAYSALEVALGSLSEWKVVEGQLFAPSQGWGNPIAYSEVEIPETGVKWQVTIQDETGKIPFQALKEKDLVALFSVMMAEDDELVDEDDGEPLVDCLMDWQDKDDEDRDEGAESDHYEGLDPPYFTPNSPLDSFEEFRFIKGFAYDEDDPENSGLFFD</sequence>
<evidence type="ECO:0000256" key="2">
    <source>
        <dbReference type="ARBA" id="ARBA00007246"/>
    </source>
</evidence>
<protein>
    <recommendedName>
        <fullName evidence="11">T2SS protein K first SAM-like domain-containing protein</fullName>
    </recommendedName>
</protein>
<evidence type="ECO:0000256" key="7">
    <source>
        <dbReference type="ARBA" id="ARBA00022927"/>
    </source>
</evidence>
<accession>A0A382L4G1</accession>
<comment type="subcellular location">
    <subcellularLocation>
        <location evidence="1">Cell inner membrane</location>
    </subcellularLocation>
</comment>
<comment type="similarity">
    <text evidence="2">Belongs to the GSP K family.</text>
</comment>
<gene>
    <name evidence="12" type="ORF">METZ01_LOCUS282721</name>
</gene>
<feature type="region of interest" description="Disordered" evidence="10">
    <location>
        <begin position="143"/>
        <end position="168"/>
    </location>
</feature>
<dbReference type="InterPro" id="IPR038072">
    <property type="entry name" value="GspK_central_sf"/>
</dbReference>
<dbReference type="EMBL" id="UINC01083805">
    <property type="protein sequence ID" value="SVC29867.1"/>
    <property type="molecule type" value="Genomic_DNA"/>
</dbReference>
<dbReference type="GO" id="GO:0009306">
    <property type="term" value="P:protein secretion"/>
    <property type="evidence" value="ECO:0007669"/>
    <property type="project" value="InterPro"/>
</dbReference>
<name>A0A382L4G1_9ZZZZ</name>
<dbReference type="Gene3D" id="1.10.40.60">
    <property type="entry name" value="EpsJ-like"/>
    <property type="match status" value="1"/>
</dbReference>
<dbReference type="PANTHER" id="PTHR38831">
    <property type="entry name" value="TYPE II SECRETION SYSTEM PROTEIN K"/>
    <property type="match status" value="1"/>
</dbReference>
<dbReference type="PANTHER" id="PTHR38831:SF1">
    <property type="entry name" value="TYPE II SECRETION SYSTEM PROTEIN K-RELATED"/>
    <property type="match status" value="1"/>
</dbReference>
<evidence type="ECO:0000256" key="4">
    <source>
        <dbReference type="ARBA" id="ARBA00022475"/>
    </source>
</evidence>
<evidence type="ECO:0000256" key="10">
    <source>
        <dbReference type="SAM" id="MobiDB-lite"/>
    </source>
</evidence>
<dbReference type="SUPFAM" id="SSF158544">
    <property type="entry name" value="GspK insert domain-like"/>
    <property type="match status" value="1"/>
</dbReference>